<dbReference type="InterPro" id="IPR013342">
    <property type="entry name" value="Mandelate_racemase_C"/>
</dbReference>
<feature type="binding site" evidence="6">
    <location>
        <position position="178"/>
    </location>
    <ligand>
        <name>Mg(2+)</name>
        <dbReference type="ChEBI" id="CHEBI:18420"/>
    </ligand>
</feature>
<reference evidence="9 10" key="1">
    <citation type="submission" date="2019-03" db="EMBL/GenBank/DDBJ databases">
        <title>Genomic Encyclopedia of Type Strains, Phase IV (KMG-IV): sequencing the most valuable type-strain genomes for metagenomic binning, comparative biology and taxonomic classification.</title>
        <authorList>
            <person name="Goeker M."/>
        </authorList>
    </citation>
    <scope>NUCLEOTIDE SEQUENCE [LARGE SCALE GENOMIC DNA]</scope>
    <source>
        <strain evidence="9 10">DSM 25059</strain>
    </source>
</reference>
<feature type="binding site" evidence="6">
    <location>
        <position position="227"/>
    </location>
    <ligand>
        <name>Mg(2+)</name>
        <dbReference type="ChEBI" id="CHEBI:18420"/>
    </ligand>
</feature>
<evidence type="ECO:0000256" key="3">
    <source>
        <dbReference type="ARBA" id="ARBA00022842"/>
    </source>
</evidence>
<dbReference type="InterPro" id="IPR029017">
    <property type="entry name" value="Enolase-like_N"/>
</dbReference>
<dbReference type="InterPro" id="IPR013341">
    <property type="entry name" value="Mandelate_racemase_N_dom"/>
</dbReference>
<comment type="similarity">
    <text evidence="1 7">Belongs to the mandelate racemase/muconate lactonizing enzyme family.</text>
</comment>
<dbReference type="CDD" id="cd03319">
    <property type="entry name" value="L-Ala-DL-Glu_epimerase"/>
    <property type="match status" value="1"/>
</dbReference>
<evidence type="ECO:0000256" key="5">
    <source>
        <dbReference type="PIRSR" id="PIRSR634603-1"/>
    </source>
</evidence>
<keyword evidence="3 6" id="KW-0460">Magnesium</keyword>
<evidence type="ECO:0000313" key="10">
    <source>
        <dbReference type="Proteomes" id="UP000295493"/>
    </source>
</evidence>
<comment type="cofactor">
    <cofactor evidence="6 7">
        <name>Mg(2+)</name>
        <dbReference type="ChEBI" id="CHEBI:18420"/>
    </cofactor>
    <text evidence="6 7">Binds 1 Mg(2+) ion per subunit.</text>
</comment>
<sequence length="331" mass="36139">MRRRSLVDQRIENRMREPFRISGYLFESMPSVQVAIEDGDSRGRGEAAGAYYLKDDVPNMQAGIERARDAIEQGADRTALQQLLPAGGARNAIDCALWELESNASGTAVWQLAGAPGTDALTTTFTLSADSPERILASLSKFPSPRALKMKLDGDLDSDIARVRAVRGARPDMWIGVDANQGYDGRTIEKLIAALVDAKVSLLEQPNRRGEEAMLDGLDCPIPIAADESILDGNELEQHYQRFDVINIKLDKCGGLTEALRMKDMVRKMGKTLMVGNMAGGSLATAPAFVLGQFCDIVDLDGPWYLTDDPVADRLYDDGQIAMPRDFWGAG</sequence>
<protein>
    <recommendedName>
        <fullName evidence="7">Dipeptide epimerase</fullName>
        <ecNumber evidence="7">5.1.1.-</ecNumber>
    </recommendedName>
</protein>
<evidence type="ECO:0000256" key="1">
    <source>
        <dbReference type="ARBA" id="ARBA00008031"/>
    </source>
</evidence>
<dbReference type="Gene3D" id="3.20.20.120">
    <property type="entry name" value="Enolase-like C-terminal domain"/>
    <property type="match status" value="1"/>
</dbReference>
<keyword evidence="2 6" id="KW-0479">Metal-binding</keyword>
<feature type="active site" description="Proton acceptor; specific for (R)-substrate epimerization" evidence="5">
    <location>
        <position position="151"/>
    </location>
</feature>
<feature type="active site" description="Proton acceptor; specific for (S)-substrate epimerization" evidence="5">
    <location>
        <position position="249"/>
    </location>
</feature>
<keyword evidence="4 7" id="KW-0413">Isomerase</keyword>
<evidence type="ECO:0000313" key="9">
    <source>
        <dbReference type="EMBL" id="TDN87038.1"/>
    </source>
</evidence>
<dbReference type="InterPro" id="IPR034603">
    <property type="entry name" value="Dipeptide_epimerase"/>
</dbReference>
<evidence type="ECO:0000259" key="8">
    <source>
        <dbReference type="SMART" id="SM00922"/>
    </source>
</evidence>
<feature type="domain" description="Mandelate racemase/muconate lactonizing enzyme C-terminal" evidence="8">
    <location>
        <begin position="132"/>
        <end position="225"/>
    </location>
</feature>
<proteinExistence type="inferred from homology"/>
<name>A0A4V3BUF3_9SPHN</name>
<evidence type="ECO:0000256" key="6">
    <source>
        <dbReference type="PIRSR" id="PIRSR634603-3"/>
    </source>
</evidence>
<dbReference type="Proteomes" id="UP000295493">
    <property type="component" value="Unassembled WGS sequence"/>
</dbReference>
<dbReference type="SUPFAM" id="SSF54826">
    <property type="entry name" value="Enolase N-terminal domain-like"/>
    <property type="match status" value="1"/>
</dbReference>
<dbReference type="InterPro" id="IPR029065">
    <property type="entry name" value="Enolase_C-like"/>
</dbReference>
<dbReference type="Pfam" id="PF13378">
    <property type="entry name" value="MR_MLE_C"/>
    <property type="match status" value="1"/>
</dbReference>
<gene>
    <name evidence="9" type="ORF">EV664_101617</name>
</gene>
<evidence type="ECO:0000256" key="7">
    <source>
        <dbReference type="RuleBase" id="RU366006"/>
    </source>
</evidence>
<dbReference type="InterPro" id="IPR036849">
    <property type="entry name" value="Enolase-like_C_sf"/>
</dbReference>
<comment type="caution">
    <text evidence="9">The sequence shown here is derived from an EMBL/GenBank/DDBJ whole genome shotgun (WGS) entry which is preliminary data.</text>
</comment>
<dbReference type="GO" id="GO:0046872">
    <property type="term" value="F:metal ion binding"/>
    <property type="evidence" value="ECO:0007669"/>
    <property type="project" value="UniProtKB-KW"/>
</dbReference>
<accession>A0A4V3BUF3</accession>
<dbReference type="AlphaFoldDB" id="A0A4V3BUF3"/>
<organism evidence="9 10">
    <name type="scientific">Stakelama pacifica</name>
    <dbReference type="NCBI Taxonomy" id="517720"/>
    <lineage>
        <taxon>Bacteria</taxon>
        <taxon>Pseudomonadati</taxon>
        <taxon>Pseudomonadota</taxon>
        <taxon>Alphaproteobacteria</taxon>
        <taxon>Sphingomonadales</taxon>
        <taxon>Sphingomonadaceae</taxon>
        <taxon>Stakelama</taxon>
    </lineage>
</organism>
<dbReference type="OrthoDB" id="9782675at2"/>
<dbReference type="EMBL" id="SNWD01000001">
    <property type="protein sequence ID" value="TDN87038.1"/>
    <property type="molecule type" value="Genomic_DNA"/>
</dbReference>
<dbReference type="SMART" id="SM00922">
    <property type="entry name" value="MR_MLE"/>
    <property type="match status" value="1"/>
</dbReference>
<evidence type="ECO:0000256" key="4">
    <source>
        <dbReference type="ARBA" id="ARBA00023235"/>
    </source>
</evidence>
<dbReference type="Gene3D" id="3.30.390.10">
    <property type="entry name" value="Enolase-like, N-terminal domain"/>
    <property type="match status" value="1"/>
</dbReference>
<feature type="binding site" evidence="6">
    <location>
        <position position="204"/>
    </location>
    <ligand>
        <name>Mg(2+)</name>
        <dbReference type="ChEBI" id="CHEBI:18420"/>
    </ligand>
</feature>
<dbReference type="EC" id="5.1.1.-" evidence="7"/>
<dbReference type="Pfam" id="PF02746">
    <property type="entry name" value="MR_MLE_N"/>
    <property type="match status" value="1"/>
</dbReference>
<keyword evidence="10" id="KW-1185">Reference proteome</keyword>
<dbReference type="PANTHER" id="PTHR48080">
    <property type="entry name" value="D-GALACTONATE DEHYDRATASE-RELATED"/>
    <property type="match status" value="1"/>
</dbReference>
<dbReference type="GO" id="GO:0016855">
    <property type="term" value="F:racemase and epimerase activity, acting on amino acids and derivatives"/>
    <property type="evidence" value="ECO:0007669"/>
    <property type="project" value="UniProtKB-UniRule"/>
</dbReference>
<dbReference type="SUPFAM" id="SSF51604">
    <property type="entry name" value="Enolase C-terminal domain-like"/>
    <property type="match status" value="1"/>
</dbReference>
<dbReference type="PANTHER" id="PTHR48080:SF3">
    <property type="entry name" value="ENOLASE SUPERFAMILY MEMBER DDB_G0284701"/>
    <property type="match status" value="1"/>
</dbReference>
<evidence type="ECO:0000256" key="2">
    <source>
        <dbReference type="ARBA" id="ARBA00022723"/>
    </source>
</evidence>
<dbReference type="InterPro" id="IPR034593">
    <property type="entry name" value="DgoD-like"/>
</dbReference>